<dbReference type="EMBL" id="SOCN01000003">
    <property type="protein sequence ID" value="TDV23273.1"/>
    <property type="molecule type" value="Genomic_DNA"/>
</dbReference>
<dbReference type="SUPFAM" id="SSF52540">
    <property type="entry name" value="P-loop containing nucleoside triphosphate hydrolases"/>
    <property type="match status" value="1"/>
</dbReference>
<dbReference type="GO" id="GO:0015937">
    <property type="term" value="P:coenzyme A biosynthetic process"/>
    <property type="evidence" value="ECO:0007669"/>
    <property type="project" value="InterPro"/>
</dbReference>
<dbReference type="GO" id="GO:0005524">
    <property type="term" value="F:ATP binding"/>
    <property type="evidence" value="ECO:0007669"/>
    <property type="project" value="UniProtKB-KW"/>
</dbReference>
<evidence type="ECO:0000313" key="3">
    <source>
        <dbReference type="EMBL" id="TDV23273.1"/>
    </source>
</evidence>
<reference evidence="3 4" key="1">
    <citation type="submission" date="2019-03" db="EMBL/GenBank/DDBJ databases">
        <title>Genomic Encyclopedia of Archaeal and Bacterial Type Strains, Phase II (KMG-II): from individual species to whole genera.</title>
        <authorList>
            <person name="Goeker M."/>
        </authorList>
    </citation>
    <scope>NUCLEOTIDE SEQUENCE [LARGE SCALE GENOMIC DNA]</scope>
    <source>
        <strain evidence="3 4">ATCC 35214</strain>
    </source>
</reference>
<keyword evidence="4" id="KW-1185">Reference proteome</keyword>
<dbReference type="Proteomes" id="UP000295757">
    <property type="component" value="Unassembled WGS sequence"/>
</dbReference>
<keyword evidence="2" id="KW-0067">ATP-binding</keyword>
<keyword evidence="1" id="KW-0547">Nucleotide-binding</keyword>
<dbReference type="RefSeq" id="WP_134111107.1">
    <property type="nucleotide sequence ID" value="NZ_SOCN01000003.1"/>
</dbReference>
<evidence type="ECO:0000256" key="1">
    <source>
        <dbReference type="ARBA" id="ARBA00022741"/>
    </source>
</evidence>
<gene>
    <name evidence="3" type="ORF">BCF59_0619</name>
</gene>
<dbReference type="InterPro" id="IPR027417">
    <property type="entry name" value="P-loop_NTPase"/>
</dbReference>
<keyword evidence="3" id="KW-0418">Kinase</keyword>
<dbReference type="Gene3D" id="3.40.50.300">
    <property type="entry name" value="P-loop containing nucleotide triphosphate hydrolases"/>
    <property type="match status" value="1"/>
</dbReference>
<organism evidence="3 4">
    <name type="scientific">Mycoplasmopsis mustelae</name>
    <dbReference type="NCBI Taxonomy" id="171289"/>
    <lineage>
        <taxon>Bacteria</taxon>
        <taxon>Bacillati</taxon>
        <taxon>Mycoplasmatota</taxon>
        <taxon>Mycoplasmoidales</taxon>
        <taxon>Metamycoplasmataceae</taxon>
        <taxon>Mycoplasmopsis</taxon>
    </lineage>
</organism>
<name>A0A4R7UEB1_9BACT</name>
<dbReference type="Pfam" id="PF01121">
    <property type="entry name" value="CoaE"/>
    <property type="match status" value="1"/>
</dbReference>
<comment type="caution">
    <text evidence="3">The sequence shown here is derived from an EMBL/GenBank/DDBJ whole genome shotgun (WGS) entry which is preliminary data.</text>
</comment>
<keyword evidence="3" id="KW-0808">Transferase</keyword>
<dbReference type="CDD" id="cd02022">
    <property type="entry name" value="DPCK"/>
    <property type="match status" value="1"/>
</dbReference>
<evidence type="ECO:0000313" key="4">
    <source>
        <dbReference type="Proteomes" id="UP000295757"/>
    </source>
</evidence>
<dbReference type="AlphaFoldDB" id="A0A4R7UEB1"/>
<sequence>MTQKTYFKKIAIVGKIASGKSYFLATLKNLGYHTINLDEYISNLYQKDVNLIALLKNQIGDFLIKNNQISKNILKKWLFEDLKHIDVFEKVLYPYLKQKLQQETYDFIEIPVLNTINEDFSVLFDEVWNLTICPKKRKEFVNLRFGENLEFKKLDRLNNYKWNKNELFRGLKVVNIPMRSRDNTEKIIKILEKLK</sequence>
<accession>A0A4R7UEB1</accession>
<dbReference type="InterPro" id="IPR001977">
    <property type="entry name" value="Depp_CoAkinase"/>
</dbReference>
<protein>
    <submittedName>
        <fullName evidence="3">Dephospho-CoA kinase</fullName>
    </submittedName>
</protein>
<dbReference type="PROSITE" id="PS51219">
    <property type="entry name" value="DPCK"/>
    <property type="match status" value="1"/>
</dbReference>
<dbReference type="OrthoDB" id="399073at2"/>
<proteinExistence type="predicted"/>
<dbReference type="GO" id="GO:0004140">
    <property type="term" value="F:dephospho-CoA kinase activity"/>
    <property type="evidence" value="ECO:0007669"/>
    <property type="project" value="InterPro"/>
</dbReference>
<evidence type="ECO:0000256" key="2">
    <source>
        <dbReference type="ARBA" id="ARBA00022840"/>
    </source>
</evidence>